<dbReference type="AlphaFoldDB" id="A0A934K334"/>
<dbReference type="Pfam" id="PF18306">
    <property type="entry name" value="LDcluster4"/>
    <property type="match status" value="1"/>
</dbReference>
<dbReference type="GO" id="GO:0005829">
    <property type="term" value="C:cytosol"/>
    <property type="evidence" value="ECO:0007669"/>
    <property type="project" value="TreeGrafter"/>
</dbReference>
<evidence type="ECO:0000313" key="2">
    <source>
        <dbReference type="Proteomes" id="UP000606991"/>
    </source>
</evidence>
<dbReference type="InterPro" id="IPR041164">
    <property type="entry name" value="LDcluster4"/>
</dbReference>
<sequence length="172" mass="17076">MTAPTRPSRPPLIGVCGTSRDDPATNEVAERVGALIAARGGIVVCGGLGGVMAAAARGAARGGGVSIGLLPGDSPNEAATEVSIAIPTGLGEMRNALIVRACPVIIAIGGAYGTISEIALALRKGRPVIGLDTWEIRPPGESTADPGIRRAGSADEAVTMAFAAVDGTLARV</sequence>
<organism evidence="1 2">
    <name type="scientific">Candidatus Aeolococcus gillhamiae</name>
    <dbReference type="NCBI Taxonomy" id="3127015"/>
    <lineage>
        <taxon>Bacteria</taxon>
        <taxon>Bacillati</taxon>
        <taxon>Candidatus Dormiibacterota</taxon>
        <taxon>Candidatus Dormibacteria</taxon>
        <taxon>Candidatus Aeolococcales</taxon>
        <taxon>Candidatus Aeolococcaceae</taxon>
        <taxon>Candidatus Aeolococcus</taxon>
    </lineage>
</organism>
<dbReference type="PANTHER" id="PTHR43393">
    <property type="entry name" value="CYTOKININ RIBOSIDE 5'-MONOPHOSPHATE PHOSPHORIBOHYDROLASE"/>
    <property type="match status" value="1"/>
</dbReference>
<dbReference type="Gene3D" id="3.40.50.450">
    <property type="match status" value="1"/>
</dbReference>
<dbReference type="EMBL" id="JAEKNS010000139">
    <property type="protein sequence ID" value="MBJ7595903.1"/>
    <property type="molecule type" value="Genomic_DNA"/>
</dbReference>
<dbReference type="InterPro" id="IPR005268">
    <property type="entry name" value="CHP00725"/>
</dbReference>
<dbReference type="NCBIfam" id="TIGR00725">
    <property type="entry name" value="TIGR00725 family protein"/>
    <property type="match status" value="1"/>
</dbReference>
<gene>
    <name evidence="1" type="ORF">JF886_13795</name>
</gene>
<dbReference type="SUPFAM" id="SSF102405">
    <property type="entry name" value="MCP/YpsA-like"/>
    <property type="match status" value="1"/>
</dbReference>
<protein>
    <submittedName>
        <fullName evidence="1">TIGR00725 family protein</fullName>
    </submittedName>
</protein>
<dbReference type="PANTHER" id="PTHR43393:SF3">
    <property type="entry name" value="LYSINE DECARBOXYLASE-LIKE PROTEIN"/>
    <property type="match status" value="1"/>
</dbReference>
<dbReference type="InterPro" id="IPR052341">
    <property type="entry name" value="LOG_family_nucleotidases"/>
</dbReference>
<dbReference type="RefSeq" id="WP_337313444.1">
    <property type="nucleotide sequence ID" value="NZ_JAEKNS010000139.1"/>
</dbReference>
<evidence type="ECO:0000313" key="1">
    <source>
        <dbReference type="EMBL" id="MBJ7595903.1"/>
    </source>
</evidence>
<comment type="caution">
    <text evidence="1">The sequence shown here is derived from an EMBL/GenBank/DDBJ whole genome shotgun (WGS) entry which is preliminary data.</text>
</comment>
<proteinExistence type="predicted"/>
<accession>A0A934K334</accession>
<dbReference type="Proteomes" id="UP000606991">
    <property type="component" value="Unassembled WGS sequence"/>
</dbReference>
<reference evidence="1 2" key="1">
    <citation type="submission" date="2020-10" db="EMBL/GenBank/DDBJ databases">
        <title>Ca. Dormibacterota MAGs.</title>
        <authorList>
            <person name="Montgomery K."/>
        </authorList>
    </citation>
    <scope>NUCLEOTIDE SEQUENCE [LARGE SCALE GENOMIC DNA]</scope>
    <source>
        <strain evidence="1">SC8812_S17_18</strain>
    </source>
</reference>
<name>A0A934K334_9BACT</name>